<dbReference type="PANTHER" id="PTHR43229">
    <property type="entry name" value="NODULATION PROTEIN J"/>
    <property type="match status" value="1"/>
</dbReference>
<evidence type="ECO:0000313" key="8">
    <source>
        <dbReference type="Proteomes" id="UP000886758"/>
    </source>
</evidence>
<sequence length="321" mass="36248">MTKSWNNSFHIFFQLTKRHFLVFFKNKIRVFYTLMVPLIILAVYICFLRELELSTVENMLYQLNIPYTAELKKYLDILVDSWMLSGIITLSTITISIQTNNIIINDKENGVNRDFASSPINKNLLIGSYFLFNFIVTLLICFVVLLVCLIYLLVMGEFVISFADFIMMIAILSLSSITSTLLTIFICSFIKRESTLASLIAIFSAIAGFLIGAYMPLSMFPGWLRNVCCFIPGTYSCGLMRFAFLNTPIELFTQFMQTQGGIENASELIASLTNSFGWNINCFGVDIAIGYQALINIGWVVVFVVANVLSGKYLAKVTVDQ</sequence>
<feature type="transmembrane region" description="Helical" evidence="5">
    <location>
        <begin position="289"/>
        <end position="309"/>
    </location>
</feature>
<dbReference type="Proteomes" id="UP000886758">
    <property type="component" value="Unassembled WGS sequence"/>
</dbReference>
<keyword evidence="2 5" id="KW-0812">Transmembrane</keyword>
<reference evidence="7" key="2">
    <citation type="journal article" date="2021" name="PeerJ">
        <title>Extensive microbial diversity within the chicken gut microbiome revealed by metagenomics and culture.</title>
        <authorList>
            <person name="Gilroy R."/>
            <person name="Ravi A."/>
            <person name="Getino M."/>
            <person name="Pursley I."/>
            <person name="Horton D.L."/>
            <person name="Alikhan N.F."/>
            <person name="Baker D."/>
            <person name="Gharbi K."/>
            <person name="Hall N."/>
            <person name="Watson M."/>
            <person name="Adriaenssens E.M."/>
            <person name="Foster-Nyarko E."/>
            <person name="Jarju S."/>
            <person name="Secka A."/>
            <person name="Antonio M."/>
            <person name="Oren A."/>
            <person name="Chaudhuri R.R."/>
            <person name="La Ragione R."/>
            <person name="Hildebrand F."/>
            <person name="Pallen M.J."/>
        </authorList>
    </citation>
    <scope>NUCLEOTIDE SEQUENCE</scope>
    <source>
        <strain evidence="7">ChiW17-6978</strain>
    </source>
</reference>
<comment type="caution">
    <text evidence="7">The sequence shown here is derived from an EMBL/GenBank/DDBJ whole genome shotgun (WGS) entry which is preliminary data.</text>
</comment>
<evidence type="ECO:0000313" key="7">
    <source>
        <dbReference type="EMBL" id="HIT49879.1"/>
    </source>
</evidence>
<protein>
    <submittedName>
        <fullName evidence="7">ABC transporter permease</fullName>
    </submittedName>
</protein>
<dbReference type="GO" id="GO:0140359">
    <property type="term" value="F:ABC-type transporter activity"/>
    <property type="evidence" value="ECO:0007669"/>
    <property type="project" value="InterPro"/>
</dbReference>
<dbReference type="AlphaFoldDB" id="A0A9D1KK24"/>
<evidence type="ECO:0000256" key="3">
    <source>
        <dbReference type="ARBA" id="ARBA00022989"/>
    </source>
</evidence>
<dbReference type="Pfam" id="PF12698">
    <property type="entry name" value="ABC2_membrane_3"/>
    <property type="match status" value="1"/>
</dbReference>
<gene>
    <name evidence="7" type="ORF">IAD46_02510</name>
</gene>
<evidence type="ECO:0000259" key="6">
    <source>
        <dbReference type="Pfam" id="PF12698"/>
    </source>
</evidence>
<organism evidence="7 8">
    <name type="scientific">Candidatus Pelethenecus faecipullorum</name>
    <dbReference type="NCBI Taxonomy" id="2840900"/>
    <lineage>
        <taxon>Bacteria</taxon>
        <taxon>Bacillati</taxon>
        <taxon>Mycoplasmatota</taxon>
        <taxon>Mollicutes</taxon>
        <taxon>Candidatus Pelethenecus</taxon>
    </lineage>
</organism>
<dbReference type="EMBL" id="DVLF01000079">
    <property type="protein sequence ID" value="HIT49879.1"/>
    <property type="molecule type" value="Genomic_DNA"/>
</dbReference>
<dbReference type="PANTHER" id="PTHR43229:SF2">
    <property type="entry name" value="NODULATION PROTEIN J"/>
    <property type="match status" value="1"/>
</dbReference>
<evidence type="ECO:0000256" key="2">
    <source>
        <dbReference type="ARBA" id="ARBA00022692"/>
    </source>
</evidence>
<evidence type="ECO:0000256" key="4">
    <source>
        <dbReference type="ARBA" id="ARBA00023136"/>
    </source>
</evidence>
<dbReference type="InterPro" id="IPR051784">
    <property type="entry name" value="Nod_factor_ABC_transporter"/>
</dbReference>
<reference evidence="7" key="1">
    <citation type="submission" date="2020-10" db="EMBL/GenBank/DDBJ databases">
        <authorList>
            <person name="Gilroy R."/>
        </authorList>
    </citation>
    <scope>NUCLEOTIDE SEQUENCE</scope>
    <source>
        <strain evidence="7">ChiW17-6978</strain>
    </source>
</reference>
<proteinExistence type="predicted"/>
<comment type="subcellular location">
    <subcellularLocation>
        <location evidence="1">Membrane</location>
        <topology evidence="1">Multi-pass membrane protein</topology>
    </subcellularLocation>
</comment>
<keyword evidence="3 5" id="KW-1133">Transmembrane helix</keyword>
<feature type="domain" description="ABC-2 type transporter transmembrane" evidence="6">
    <location>
        <begin position="70"/>
        <end position="289"/>
    </location>
</feature>
<accession>A0A9D1KK24</accession>
<feature type="transmembrane region" description="Helical" evidence="5">
    <location>
        <begin position="30"/>
        <end position="51"/>
    </location>
</feature>
<feature type="transmembrane region" description="Helical" evidence="5">
    <location>
        <begin position="124"/>
        <end position="153"/>
    </location>
</feature>
<dbReference type="GO" id="GO:0016020">
    <property type="term" value="C:membrane"/>
    <property type="evidence" value="ECO:0007669"/>
    <property type="project" value="UniProtKB-SubCell"/>
</dbReference>
<evidence type="ECO:0000256" key="1">
    <source>
        <dbReference type="ARBA" id="ARBA00004141"/>
    </source>
</evidence>
<evidence type="ECO:0000256" key="5">
    <source>
        <dbReference type="SAM" id="Phobius"/>
    </source>
</evidence>
<keyword evidence="4 5" id="KW-0472">Membrane</keyword>
<name>A0A9D1KK24_9MOLU</name>
<feature type="transmembrane region" description="Helical" evidence="5">
    <location>
        <begin position="82"/>
        <end position="103"/>
    </location>
</feature>
<feature type="transmembrane region" description="Helical" evidence="5">
    <location>
        <begin position="165"/>
        <end position="189"/>
    </location>
</feature>
<feature type="transmembrane region" description="Helical" evidence="5">
    <location>
        <begin position="196"/>
        <end position="217"/>
    </location>
</feature>
<dbReference type="InterPro" id="IPR013525">
    <property type="entry name" value="ABC2_TM"/>
</dbReference>